<dbReference type="OrthoDB" id="270189at2759"/>
<dbReference type="AlphaFoldDB" id="A0A8S1RAU4"/>
<protein>
    <submittedName>
        <fullName evidence="2">Uncharacterized protein</fullName>
    </submittedName>
</protein>
<gene>
    <name evidence="2" type="ORF">PSON_ATCC_30995.1.T1580074</name>
</gene>
<evidence type="ECO:0000313" key="2">
    <source>
        <dbReference type="EMBL" id="CAD8125351.1"/>
    </source>
</evidence>
<dbReference type="InterPro" id="IPR000176">
    <property type="entry name" value="mRNA_MeTrfase-like"/>
</dbReference>
<dbReference type="PROSITE" id="PS51612">
    <property type="entry name" value="SAM_MT_2O_PK"/>
    <property type="match status" value="1"/>
</dbReference>
<organism evidence="2 3">
    <name type="scientific">Paramecium sonneborni</name>
    <dbReference type="NCBI Taxonomy" id="65129"/>
    <lineage>
        <taxon>Eukaryota</taxon>
        <taxon>Sar</taxon>
        <taxon>Alveolata</taxon>
        <taxon>Ciliophora</taxon>
        <taxon>Intramacronucleata</taxon>
        <taxon>Oligohymenophorea</taxon>
        <taxon>Peniculida</taxon>
        <taxon>Parameciidae</taxon>
        <taxon>Paramecium</taxon>
    </lineage>
</organism>
<comment type="subcellular location">
    <subcellularLocation>
        <location evidence="1">Virion</location>
    </subcellularLocation>
</comment>
<dbReference type="Proteomes" id="UP000692954">
    <property type="component" value="Unassembled WGS sequence"/>
</dbReference>
<evidence type="ECO:0000313" key="3">
    <source>
        <dbReference type="Proteomes" id="UP000692954"/>
    </source>
</evidence>
<proteinExistence type="predicted"/>
<sequence length="266" mass="31329">MSMRIVQTTKKILDMSHPTQIQLNNQKPQMSLMPKDKIIIGLNSKQDKKMNKIVIKLEDHINQSIQNNSQLQQQQDIVQNTQQEQLHNKDTKISITHTHFELKVPKIIVQKSLEIPKIILPTSQIRVDDNQISQKKNQTNLLKQSLNQIKKCNEPIQLLLQDDDKRKKYYSRAQREKEDIIHWGQRKLLISEIWFLTKYGCLSRNIIYAGAAPGSHIQLLSELFQNHKFYLFDPNDFQVKQGPKITIYQRCFTNEEAQKFKDLFQV</sequence>
<dbReference type="EMBL" id="CAJJDN010000158">
    <property type="protein sequence ID" value="CAD8125351.1"/>
    <property type="molecule type" value="Genomic_DNA"/>
</dbReference>
<dbReference type="InterPro" id="IPR025804">
    <property type="entry name" value="Pox/kineto_cap_MeTfrase"/>
</dbReference>
<keyword evidence="3" id="KW-1185">Reference proteome</keyword>
<dbReference type="GO" id="GO:0004483">
    <property type="term" value="F:methyltransferase cap1 activity"/>
    <property type="evidence" value="ECO:0007669"/>
    <property type="project" value="InterPro"/>
</dbReference>
<dbReference type="GO" id="GO:0006370">
    <property type="term" value="P:7-methylguanosine mRNA capping"/>
    <property type="evidence" value="ECO:0007669"/>
    <property type="project" value="InterPro"/>
</dbReference>
<reference evidence="2" key="1">
    <citation type="submission" date="2021-01" db="EMBL/GenBank/DDBJ databases">
        <authorList>
            <consortium name="Genoscope - CEA"/>
            <person name="William W."/>
        </authorList>
    </citation>
    <scope>NUCLEOTIDE SEQUENCE</scope>
</reference>
<evidence type="ECO:0000256" key="1">
    <source>
        <dbReference type="ARBA" id="ARBA00004328"/>
    </source>
</evidence>
<dbReference type="Pfam" id="PF01358">
    <property type="entry name" value="PARP_regulatory"/>
    <property type="match status" value="1"/>
</dbReference>
<accession>A0A8S1RAU4</accession>
<name>A0A8S1RAU4_9CILI</name>
<comment type="caution">
    <text evidence="2">The sequence shown here is derived from an EMBL/GenBank/DDBJ whole genome shotgun (WGS) entry which is preliminary data.</text>
</comment>